<evidence type="ECO:0000259" key="1">
    <source>
        <dbReference type="Pfam" id="PF14534"/>
    </source>
</evidence>
<keyword evidence="3" id="KW-1185">Reference proteome</keyword>
<comment type="caution">
    <text evidence="2">The sequence shown here is derived from an EMBL/GenBank/DDBJ whole genome shotgun (WGS) entry which is preliminary data.</text>
</comment>
<reference evidence="3" key="1">
    <citation type="submission" date="2015-07" db="EMBL/GenBank/DDBJ databases">
        <title>Near-Complete Genome Sequence of the Cellulolytic Bacterium Bacteroides (Pseudobacteroides) cellulosolvens ATCC 35603.</title>
        <authorList>
            <person name="Dassa B."/>
            <person name="Utturkar S.M."/>
            <person name="Klingeman D.M."/>
            <person name="Hurt R.A."/>
            <person name="Keller M."/>
            <person name="Xu J."/>
            <person name="Reddy Y.H.K."/>
            <person name="Borovok I."/>
            <person name="Grinberg I.R."/>
            <person name="Lamed R."/>
            <person name="Zhivin O."/>
            <person name="Bayer E.A."/>
            <person name="Brown S.D."/>
        </authorList>
    </citation>
    <scope>NUCLEOTIDE SEQUENCE [LARGE SCALE GENOMIC DNA]</scope>
    <source>
        <strain evidence="3">DSM 2933</strain>
    </source>
</reference>
<evidence type="ECO:0000313" key="3">
    <source>
        <dbReference type="Proteomes" id="UP000036923"/>
    </source>
</evidence>
<dbReference type="InterPro" id="IPR027843">
    <property type="entry name" value="DUF4440"/>
</dbReference>
<dbReference type="Proteomes" id="UP000036923">
    <property type="component" value="Unassembled WGS sequence"/>
</dbReference>
<dbReference type="eggNOG" id="COG4994">
    <property type="taxonomic scope" value="Bacteria"/>
</dbReference>
<name>A0A0L6JJ46_9FIRM</name>
<dbReference type="InterPro" id="IPR032710">
    <property type="entry name" value="NTF2-like_dom_sf"/>
</dbReference>
<dbReference type="SUPFAM" id="SSF54427">
    <property type="entry name" value="NTF2-like"/>
    <property type="match status" value="1"/>
</dbReference>
<dbReference type="PATRIC" id="fig|398512.5.peg.757"/>
<evidence type="ECO:0000313" key="2">
    <source>
        <dbReference type="EMBL" id="KNY25472.1"/>
    </source>
</evidence>
<feature type="domain" description="DUF4440" evidence="1">
    <location>
        <begin position="8"/>
        <end position="113"/>
    </location>
</feature>
<accession>A0A0L6JJ46</accession>
<dbReference type="Pfam" id="PF14534">
    <property type="entry name" value="DUF4440"/>
    <property type="match status" value="1"/>
</dbReference>
<organism evidence="2 3">
    <name type="scientific">Pseudobacteroides cellulosolvens ATCC 35603 = DSM 2933</name>
    <dbReference type="NCBI Taxonomy" id="398512"/>
    <lineage>
        <taxon>Bacteria</taxon>
        <taxon>Bacillati</taxon>
        <taxon>Bacillota</taxon>
        <taxon>Clostridia</taxon>
        <taxon>Eubacteriales</taxon>
        <taxon>Oscillospiraceae</taxon>
        <taxon>Pseudobacteroides</taxon>
    </lineage>
</organism>
<sequence>MKLLERHIFELEKELLKPETRQSAEKISELLSDDFMEFRSSGSIYHYSMGDVFSKEIDISVENCEVRDFTIKELSNGCVLATYKVIKHSELSQDVKYSLRSSIWKVFNGSWKIVFHQGTLTSKIQ</sequence>
<protein>
    <recommendedName>
        <fullName evidence="1">DUF4440 domain-containing protein</fullName>
    </recommendedName>
</protein>
<dbReference type="Gene3D" id="3.10.450.50">
    <property type="match status" value="1"/>
</dbReference>
<dbReference type="STRING" id="398512.Bccel_0732"/>
<dbReference type="OrthoDB" id="121974at2"/>
<dbReference type="AlphaFoldDB" id="A0A0L6JJ46"/>
<proteinExistence type="predicted"/>
<dbReference type="RefSeq" id="WP_036943079.1">
    <property type="nucleotide sequence ID" value="NZ_JQKC01000020.1"/>
</dbReference>
<gene>
    <name evidence="2" type="ORF">Bccel_0732</name>
</gene>
<dbReference type="EMBL" id="LGTC01000001">
    <property type="protein sequence ID" value="KNY25472.1"/>
    <property type="molecule type" value="Genomic_DNA"/>
</dbReference>